<dbReference type="PANTHER" id="PTHR30011:SF16">
    <property type="entry name" value="C2H2 FINGER DOMAIN TRANSCRIPTION FACTOR (EUROFUNG)-RELATED"/>
    <property type="match status" value="1"/>
</dbReference>
<protein>
    <submittedName>
        <fullName evidence="8">FMN-dependent oxidoreductase, nitrilotriacetate monooxygenase family</fullName>
    </submittedName>
</protein>
<evidence type="ECO:0000256" key="1">
    <source>
        <dbReference type="ARBA" id="ARBA00022630"/>
    </source>
</evidence>
<evidence type="ECO:0000256" key="2">
    <source>
        <dbReference type="ARBA" id="ARBA00022643"/>
    </source>
</evidence>
<reference evidence="8 9" key="1">
    <citation type="submission" date="2017-06" db="EMBL/GenBank/DDBJ databases">
        <authorList>
            <person name="Kim H.J."/>
            <person name="Triplett B.A."/>
        </authorList>
    </citation>
    <scope>NUCLEOTIDE SEQUENCE [LARGE SCALE GENOMIC DNA]</scope>
    <source>
        <strain evidence="8 9">B29T1</strain>
    </source>
</reference>
<keyword evidence="1 6" id="KW-0285">Flavoprotein</keyword>
<organism evidence="8 9">
    <name type="scientific">Arboricoccus pini</name>
    <dbReference type="NCBI Taxonomy" id="1963835"/>
    <lineage>
        <taxon>Bacteria</taxon>
        <taxon>Pseudomonadati</taxon>
        <taxon>Pseudomonadota</taxon>
        <taxon>Alphaproteobacteria</taxon>
        <taxon>Geminicoccales</taxon>
        <taxon>Geminicoccaceae</taxon>
        <taxon>Arboricoccus</taxon>
    </lineage>
</organism>
<accession>A0A212S301</accession>
<proteinExistence type="inferred from homology"/>
<evidence type="ECO:0000256" key="6">
    <source>
        <dbReference type="PIRSR" id="PIRSR000337-1"/>
    </source>
</evidence>
<dbReference type="InterPro" id="IPR011251">
    <property type="entry name" value="Luciferase-like_dom"/>
</dbReference>
<dbReference type="Gene3D" id="3.20.20.30">
    <property type="entry name" value="Luciferase-like domain"/>
    <property type="match status" value="1"/>
</dbReference>
<keyword evidence="4 8" id="KW-0503">Monooxygenase</keyword>
<dbReference type="Proteomes" id="UP000197065">
    <property type="component" value="Unassembled WGS sequence"/>
</dbReference>
<evidence type="ECO:0000256" key="3">
    <source>
        <dbReference type="ARBA" id="ARBA00023002"/>
    </source>
</evidence>
<dbReference type="InterPro" id="IPR016215">
    <property type="entry name" value="NTA_MOA"/>
</dbReference>
<feature type="binding site" evidence="6">
    <location>
        <position position="102"/>
    </location>
    <ligand>
        <name>FMN</name>
        <dbReference type="ChEBI" id="CHEBI:58210"/>
    </ligand>
</feature>
<dbReference type="SUPFAM" id="SSF51679">
    <property type="entry name" value="Bacterial luciferase-like"/>
    <property type="match status" value="1"/>
</dbReference>
<sequence length="439" mass="49079">MMAQKKFHMGWFLNFTVDEWTEPHAGLGGNPWNGKFYVEVGQMLEKACFDYMMIEDKLIVSEAYGGTSEVYLKHGLMAPKHDPVPLATTVGVMTQKLGVVATISTLGYPPYLLARACSTIDSLVEGRFGWNIVTSAEDFAAQNFGMEKLPPREQRYEMADEYVDLVNQLFDSWDKDAVVLDRESRTYVDYKKVRPIHFKGKYYSCRGPLNTVPSPQHRPVYVQAGGSPRGRDFAAKHADSIIAVANGVQEMKAYREDIRARAAKHGRNPDDVKVLYLISPTVGATTAEAKEKFRRIVEHPDYIEQSLALISFITDIDFAQFDLDKPLPGKLTTNGESGSLDKFQQWGSGKTLRQLCVDEAGGAVSSIELVDSYANVAERMADAMAEVGGDGYLITSPSHRVSRRYVSDICEGVIPILQRRGVVRTEYTGKTLRETLREF</sequence>
<dbReference type="NCBIfam" id="TIGR03860">
    <property type="entry name" value="FMN_nitrolo"/>
    <property type="match status" value="1"/>
</dbReference>
<evidence type="ECO:0000256" key="5">
    <source>
        <dbReference type="ARBA" id="ARBA00033748"/>
    </source>
</evidence>
<dbReference type="InterPro" id="IPR036661">
    <property type="entry name" value="Luciferase-like_sf"/>
</dbReference>
<dbReference type="PANTHER" id="PTHR30011">
    <property type="entry name" value="ALKANESULFONATE MONOOXYGENASE-RELATED"/>
    <property type="match status" value="1"/>
</dbReference>
<dbReference type="GO" id="GO:0004497">
    <property type="term" value="F:monooxygenase activity"/>
    <property type="evidence" value="ECO:0007669"/>
    <property type="project" value="UniProtKB-KW"/>
</dbReference>
<comment type="similarity">
    <text evidence="5">Belongs to the NtaA/SnaA/DszA monooxygenase family.</text>
</comment>
<dbReference type="EMBL" id="FYEH01000021">
    <property type="protein sequence ID" value="SNB79559.1"/>
    <property type="molecule type" value="Genomic_DNA"/>
</dbReference>
<feature type="binding site" evidence="6">
    <location>
        <position position="56"/>
    </location>
    <ligand>
        <name>FMN</name>
        <dbReference type="ChEBI" id="CHEBI:58210"/>
    </ligand>
</feature>
<evidence type="ECO:0000256" key="4">
    <source>
        <dbReference type="ARBA" id="ARBA00023033"/>
    </source>
</evidence>
<gene>
    <name evidence="8" type="ORF">SAMN07250955_12146</name>
</gene>
<feature type="binding site" evidence="6">
    <location>
        <position position="227"/>
    </location>
    <ligand>
        <name>FMN</name>
        <dbReference type="ChEBI" id="CHEBI:58210"/>
    </ligand>
</feature>
<dbReference type="AlphaFoldDB" id="A0A212S301"/>
<evidence type="ECO:0000313" key="8">
    <source>
        <dbReference type="EMBL" id="SNB79559.1"/>
    </source>
</evidence>
<evidence type="ECO:0000313" key="9">
    <source>
        <dbReference type="Proteomes" id="UP000197065"/>
    </source>
</evidence>
<keyword evidence="3" id="KW-0560">Oxidoreductase</keyword>
<keyword evidence="9" id="KW-1185">Reference proteome</keyword>
<keyword evidence="2 6" id="KW-0288">FMN</keyword>
<dbReference type="Pfam" id="PF00296">
    <property type="entry name" value="Bac_luciferase"/>
    <property type="match status" value="1"/>
</dbReference>
<dbReference type="PIRSF" id="PIRSF000337">
    <property type="entry name" value="NTA_MOA"/>
    <property type="match status" value="1"/>
</dbReference>
<evidence type="ECO:0000259" key="7">
    <source>
        <dbReference type="Pfam" id="PF00296"/>
    </source>
</evidence>
<name>A0A212S301_9PROT</name>
<feature type="binding site" evidence="6">
    <location>
        <position position="156"/>
    </location>
    <ligand>
        <name>FMN</name>
        <dbReference type="ChEBI" id="CHEBI:58210"/>
    </ligand>
</feature>
<feature type="domain" description="Luciferase-like" evidence="7">
    <location>
        <begin position="10"/>
        <end position="324"/>
    </location>
</feature>
<dbReference type="GO" id="GO:0016705">
    <property type="term" value="F:oxidoreductase activity, acting on paired donors, with incorporation or reduction of molecular oxygen"/>
    <property type="evidence" value="ECO:0007669"/>
    <property type="project" value="InterPro"/>
</dbReference>
<dbReference type="InterPro" id="IPR051260">
    <property type="entry name" value="Diverse_substr_monoxygenases"/>
</dbReference>